<protein>
    <recommendedName>
        <fullName evidence="3">histidine kinase</fullName>
        <ecNumber evidence="3">2.7.13.3</ecNumber>
    </recommendedName>
</protein>
<evidence type="ECO:0000256" key="10">
    <source>
        <dbReference type="SAM" id="Phobius"/>
    </source>
</evidence>
<dbReference type="CDD" id="cd00082">
    <property type="entry name" value="HisKA"/>
    <property type="match status" value="1"/>
</dbReference>
<dbReference type="PANTHER" id="PTHR45436:SF5">
    <property type="entry name" value="SENSOR HISTIDINE KINASE TRCS"/>
    <property type="match status" value="1"/>
</dbReference>
<dbReference type="InterPro" id="IPR003660">
    <property type="entry name" value="HAMP_dom"/>
</dbReference>
<dbReference type="Gene3D" id="1.10.287.130">
    <property type="match status" value="1"/>
</dbReference>
<keyword evidence="4" id="KW-0597">Phosphoprotein</keyword>
<evidence type="ECO:0000256" key="8">
    <source>
        <dbReference type="ARBA" id="ARBA00022989"/>
    </source>
</evidence>
<keyword evidence="5" id="KW-0808">Transferase</keyword>
<comment type="subcellular location">
    <subcellularLocation>
        <location evidence="2">Cell membrane</location>
    </subcellularLocation>
</comment>
<dbReference type="Proteomes" id="UP001499979">
    <property type="component" value="Unassembled WGS sequence"/>
</dbReference>
<sequence length="404" mass="43655">MRERLTAAFVVLAVVLLFGAGLVRSYVLRDLVREQESSHLRQEAELIAAIMRDREAAGVRVDQAFLDSLVGVEARLEYDPVKGRTLVAHGDEYAGTDDPTEDMSVRARTDGASLILSQSDQVIRDIVGRDTGSIAALFLLIAVVAGIVGFVIASALSSPFQRLAVAAGNLGRGRFDLELPRTRIPEARAISNALRTSALQLEDRVHRERDFAEHASHVLKTPLTGLRLELEDLTLRDDVPTDVKEAAARSLAAVDEVGAVAGELVELSRRGSLVAGAELPLVDLATQLAQRWADRLGVRSRTLTAAAEGNLAITYTPGPVEHVTDLLLADVVRRASGAVRLVFFGEEAGQLRIRIESEGRAQEHQHDGETLDRIAQARAVVEALGGRVTGEHPADGIEVLLPRR</sequence>
<reference evidence="13" key="1">
    <citation type="journal article" date="2019" name="Int. J. Syst. Evol. Microbiol.">
        <title>The Global Catalogue of Microorganisms (GCM) 10K type strain sequencing project: providing services to taxonomists for standard genome sequencing and annotation.</title>
        <authorList>
            <consortium name="The Broad Institute Genomics Platform"/>
            <consortium name="The Broad Institute Genome Sequencing Center for Infectious Disease"/>
            <person name="Wu L."/>
            <person name="Ma J."/>
        </authorList>
    </citation>
    <scope>NUCLEOTIDE SEQUENCE [LARGE SCALE GENOMIC DNA]</scope>
    <source>
        <strain evidence="13">JCM 11813</strain>
    </source>
</reference>
<dbReference type="SMART" id="SM00388">
    <property type="entry name" value="HisKA"/>
    <property type="match status" value="1"/>
</dbReference>
<evidence type="ECO:0000313" key="12">
    <source>
        <dbReference type="EMBL" id="GAA1142342.1"/>
    </source>
</evidence>
<keyword evidence="10" id="KW-0472">Membrane</keyword>
<comment type="caution">
    <text evidence="12">The sequence shown here is derived from an EMBL/GenBank/DDBJ whole genome shotgun (WGS) entry which is preliminary data.</text>
</comment>
<dbReference type="EC" id="2.7.13.3" evidence="3"/>
<dbReference type="PANTHER" id="PTHR45436">
    <property type="entry name" value="SENSOR HISTIDINE KINASE YKOH"/>
    <property type="match status" value="1"/>
</dbReference>
<evidence type="ECO:0000256" key="4">
    <source>
        <dbReference type="ARBA" id="ARBA00022553"/>
    </source>
</evidence>
<dbReference type="RefSeq" id="WP_343907626.1">
    <property type="nucleotide sequence ID" value="NZ_BAAAJE010000008.1"/>
</dbReference>
<dbReference type="PROSITE" id="PS50885">
    <property type="entry name" value="HAMP"/>
    <property type="match status" value="1"/>
</dbReference>
<dbReference type="InterPro" id="IPR036097">
    <property type="entry name" value="HisK_dim/P_sf"/>
</dbReference>
<evidence type="ECO:0000256" key="7">
    <source>
        <dbReference type="ARBA" id="ARBA00022777"/>
    </source>
</evidence>
<keyword evidence="8 10" id="KW-1133">Transmembrane helix</keyword>
<name>A0ABP4EX77_9ACTN</name>
<dbReference type="SUPFAM" id="SSF47384">
    <property type="entry name" value="Homodimeric domain of signal transducing histidine kinase"/>
    <property type="match status" value="1"/>
</dbReference>
<evidence type="ECO:0000256" key="2">
    <source>
        <dbReference type="ARBA" id="ARBA00004236"/>
    </source>
</evidence>
<evidence type="ECO:0000256" key="1">
    <source>
        <dbReference type="ARBA" id="ARBA00000085"/>
    </source>
</evidence>
<keyword evidence="7" id="KW-0418">Kinase</keyword>
<proteinExistence type="predicted"/>
<keyword evidence="6 10" id="KW-0812">Transmembrane</keyword>
<evidence type="ECO:0000256" key="9">
    <source>
        <dbReference type="ARBA" id="ARBA00023012"/>
    </source>
</evidence>
<keyword evidence="13" id="KW-1185">Reference proteome</keyword>
<feature type="domain" description="HAMP" evidence="11">
    <location>
        <begin position="154"/>
        <end position="206"/>
    </location>
</feature>
<evidence type="ECO:0000313" key="13">
    <source>
        <dbReference type="Proteomes" id="UP001499979"/>
    </source>
</evidence>
<dbReference type="InterPro" id="IPR050428">
    <property type="entry name" value="TCS_sensor_his_kinase"/>
</dbReference>
<evidence type="ECO:0000259" key="11">
    <source>
        <dbReference type="PROSITE" id="PS50885"/>
    </source>
</evidence>
<organism evidence="12 13">
    <name type="scientific">Nocardioides aquiterrae</name>
    <dbReference type="NCBI Taxonomy" id="203799"/>
    <lineage>
        <taxon>Bacteria</taxon>
        <taxon>Bacillati</taxon>
        <taxon>Actinomycetota</taxon>
        <taxon>Actinomycetes</taxon>
        <taxon>Propionibacteriales</taxon>
        <taxon>Nocardioidaceae</taxon>
        <taxon>Nocardioides</taxon>
    </lineage>
</organism>
<evidence type="ECO:0000256" key="5">
    <source>
        <dbReference type="ARBA" id="ARBA00022679"/>
    </source>
</evidence>
<evidence type="ECO:0000256" key="3">
    <source>
        <dbReference type="ARBA" id="ARBA00012438"/>
    </source>
</evidence>
<accession>A0ABP4EX77</accession>
<feature type="transmembrane region" description="Helical" evidence="10">
    <location>
        <begin position="134"/>
        <end position="156"/>
    </location>
</feature>
<evidence type="ECO:0000256" key="6">
    <source>
        <dbReference type="ARBA" id="ARBA00022692"/>
    </source>
</evidence>
<comment type="catalytic activity">
    <reaction evidence="1">
        <text>ATP + protein L-histidine = ADP + protein N-phospho-L-histidine.</text>
        <dbReference type="EC" id="2.7.13.3"/>
    </reaction>
</comment>
<dbReference type="InterPro" id="IPR003661">
    <property type="entry name" value="HisK_dim/P_dom"/>
</dbReference>
<dbReference type="EMBL" id="BAAAJE010000008">
    <property type="protein sequence ID" value="GAA1142342.1"/>
    <property type="molecule type" value="Genomic_DNA"/>
</dbReference>
<gene>
    <name evidence="12" type="ORF">GCM10009606_22480</name>
</gene>
<keyword evidence="9" id="KW-0902">Two-component regulatory system</keyword>